<comment type="caution">
    <text evidence="10">The sequence shown here is derived from an EMBL/GenBank/DDBJ whole genome shotgun (WGS) entry which is preliminary data.</text>
</comment>
<feature type="transmembrane region" description="Helical" evidence="8">
    <location>
        <begin position="55"/>
        <end position="74"/>
    </location>
</feature>
<evidence type="ECO:0000256" key="1">
    <source>
        <dbReference type="ARBA" id="ARBA00004141"/>
    </source>
</evidence>
<evidence type="ECO:0000256" key="5">
    <source>
        <dbReference type="ARBA" id="ARBA00022989"/>
    </source>
</evidence>
<dbReference type="GO" id="GO:0016020">
    <property type="term" value="C:membrane"/>
    <property type="evidence" value="ECO:0007669"/>
    <property type="project" value="UniProtKB-SubCell"/>
</dbReference>
<dbReference type="PROSITE" id="PS50850">
    <property type="entry name" value="MFS"/>
    <property type="match status" value="1"/>
</dbReference>
<evidence type="ECO:0000259" key="9">
    <source>
        <dbReference type="PROSITE" id="PS50850"/>
    </source>
</evidence>
<dbReference type="Proteomes" id="UP000094526">
    <property type="component" value="Unassembled WGS sequence"/>
</dbReference>
<dbReference type="InterPro" id="IPR005828">
    <property type="entry name" value="MFS_sugar_transport-like"/>
</dbReference>
<dbReference type="InterPro" id="IPR020846">
    <property type="entry name" value="MFS_dom"/>
</dbReference>
<evidence type="ECO:0000256" key="6">
    <source>
        <dbReference type="ARBA" id="ARBA00023136"/>
    </source>
</evidence>
<evidence type="ECO:0000313" key="11">
    <source>
        <dbReference type="Proteomes" id="UP000094526"/>
    </source>
</evidence>
<accession>A0A1C1CPB6</accession>
<feature type="domain" description="Major facilitator superfamily (MFS) profile" evidence="9">
    <location>
        <begin position="16"/>
        <end position="466"/>
    </location>
</feature>
<comment type="subcellular location">
    <subcellularLocation>
        <location evidence="1">Membrane</location>
        <topology evidence="1">Multi-pass membrane protein</topology>
    </subcellularLocation>
</comment>
<keyword evidence="6 8" id="KW-0472">Membrane</keyword>
<feature type="compositionally biased region" description="Acidic residues" evidence="7">
    <location>
        <begin position="510"/>
        <end position="520"/>
    </location>
</feature>
<dbReference type="PANTHER" id="PTHR48022:SF68">
    <property type="entry name" value="MAJOR FACILITATOR SUPERFAMILY (MFS) PROFILE DOMAIN-CONTAINING PROTEIN-RELATED"/>
    <property type="match status" value="1"/>
</dbReference>
<keyword evidence="11" id="KW-1185">Reference proteome</keyword>
<dbReference type="SUPFAM" id="SSF103473">
    <property type="entry name" value="MFS general substrate transporter"/>
    <property type="match status" value="1"/>
</dbReference>
<keyword evidence="3" id="KW-0813">Transport</keyword>
<feature type="region of interest" description="Disordered" evidence="7">
    <location>
        <begin position="510"/>
        <end position="553"/>
    </location>
</feature>
<evidence type="ECO:0000256" key="2">
    <source>
        <dbReference type="ARBA" id="ARBA00010992"/>
    </source>
</evidence>
<evidence type="ECO:0000256" key="7">
    <source>
        <dbReference type="SAM" id="MobiDB-lite"/>
    </source>
</evidence>
<reference evidence="11" key="1">
    <citation type="submission" date="2015-07" db="EMBL/GenBank/DDBJ databases">
        <authorList>
            <person name="Teixeira M.M."/>
            <person name="Souza R.C."/>
            <person name="Almeida L.G."/>
            <person name="Vicente V.A."/>
            <person name="de Hoog S."/>
            <person name="Bocca A.L."/>
            <person name="de Almeida S.R."/>
            <person name="Vasconcelos A.T."/>
            <person name="Felipe M.S."/>
        </authorList>
    </citation>
    <scope>NUCLEOTIDE SEQUENCE [LARGE SCALE GENOMIC DNA]</scope>
    <source>
        <strain evidence="11">KSF</strain>
    </source>
</reference>
<dbReference type="InterPro" id="IPR036259">
    <property type="entry name" value="MFS_trans_sf"/>
</dbReference>
<keyword evidence="5 8" id="KW-1133">Transmembrane helix</keyword>
<feature type="transmembrane region" description="Helical" evidence="8">
    <location>
        <begin position="185"/>
        <end position="208"/>
    </location>
</feature>
<dbReference type="InterPro" id="IPR050360">
    <property type="entry name" value="MFS_Sugar_Transporters"/>
</dbReference>
<dbReference type="Gene3D" id="1.20.1250.20">
    <property type="entry name" value="MFS general substrate transporter like domains"/>
    <property type="match status" value="1"/>
</dbReference>
<dbReference type="OrthoDB" id="2544694at2759"/>
<protein>
    <submittedName>
        <fullName evidence="10">Major facilitator transporter</fullName>
    </submittedName>
</protein>
<feature type="transmembrane region" description="Helical" evidence="8">
    <location>
        <begin position="86"/>
        <end position="107"/>
    </location>
</feature>
<comment type="similarity">
    <text evidence="2">Belongs to the major facilitator superfamily. Sugar transporter (TC 2.A.1.1) family.</text>
</comment>
<dbReference type="AlphaFoldDB" id="A0A1C1CPB6"/>
<dbReference type="eggNOG" id="KOG0254">
    <property type="taxonomic scope" value="Eukaryota"/>
</dbReference>
<feature type="transmembrane region" description="Helical" evidence="8">
    <location>
        <begin position="113"/>
        <end position="137"/>
    </location>
</feature>
<gene>
    <name evidence="10" type="ORF">CLCR_06916</name>
</gene>
<dbReference type="InterPro" id="IPR003663">
    <property type="entry name" value="Sugar/inositol_transpt"/>
</dbReference>
<dbReference type="PANTHER" id="PTHR48022">
    <property type="entry name" value="PLASTIDIC GLUCOSE TRANSPORTER 4"/>
    <property type="match status" value="1"/>
</dbReference>
<dbReference type="PROSITE" id="PS00217">
    <property type="entry name" value="SUGAR_TRANSPORT_2"/>
    <property type="match status" value="1"/>
</dbReference>
<evidence type="ECO:0000256" key="4">
    <source>
        <dbReference type="ARBA" id="ARBA00022692"/>
    </source>
</evidence>
<dbReference type="PRINTS" id="PR00171">
    <property type="entry name" value="SUGRTRNSPORT"/>
</dbReference>
<feature type="transmembrane region" description="Helical" evidence="8">
    <location>
        <begin position="369"/>
        <end position="394"/>
    </location>
</feature>
<feature type="transmembrane region" description="Helical" evidence="8">
    <location>
        <begin position="158"/>
        <end position="179"/>
    </location>
</feature>
<dbReference type="VEuPathDB" id="FungiDB:G647_05666"/>
<feature type="compositionally biased region" description="Basic residues" evidence="7">
    <location>
        <begin position="524"/>
        <end position="534"/>
    </location>
</feature>
<evidence type="ECO:0000256" key="3">
    <source>
        <dbReference type="ARBA" id="ARBA00022448"/>
    </source>
</evidence>
<dbReference type="InterPro" id="IPR005829">
    <property type="entry name" value="Sugar_transporter_CS"/>
</dbReference>
<proteinExistence type="inferred from homology"/>
<dbReference type="VEuPathDB" id="FungiDB:CLCR_06916"/>
<evidence type="ECO:0000313" key="10">
    <source>
        <dbReference type="EMBL" id="OCT50323.1"/>
    </source>
</evidence>
<evidence type="ECO:0000256" key="8">
    <source>
        <dbReference type="SAM" id="Phobius"/>
    </source>
</evidence>
<feature type="transmembrane region" description="Helical" evidence="8">
    <location>
        <begin position="311"/>
        <end position="331"/>
    </location>
</feature>
<feature type="transmembrane region" description="Helical" evidence="8">
    <location>
        <begin position="441"/>
        <end position="460"/>
    </location>
</feature>
<name>A0A1C1CPB6_9EURO</name>
<dbReference type="Pfam" id="PF00083">
    <property type="entry name" value="Sugar_tr"/>
    <property type="match status" value="1"/>
</dbReference>
<feature type="transmembrane region" description="Helical" evidence="8">
    <location>
        <begin position="414"/>
        <end position="434"/>
    </location>
</feature>
<sequence>MGRFNLRRIMDKQAQVVMVSSTAIALYGYDQGMMSLINTNYNYLHTMGIGEESPIVGLIVSVYYLGCAVGAVLASRFADAKGRKPGIFACLATASLGNLLMFVAGLGKSTTRHAALATMMIGRIIMGLGVGGIDAVVPVYSSELQEDDARGTALAQEFQANIFGLNMAFIINVVITQTLGKWNQWAWRVPIIVMQIYPILLFTGANLLPETPRWCVLHGDNERAKRSIRRVFGPDQVDDRITELVSAHKKEEEEGMASYADMLWPGGSQFHPTVVTVMGQVNQALTGYGAVSVYGPQIFELLGFGVTTAEYITLGNYLSYFAMMTVAWVLIDRVGRRKLMINGAFWLAVSFALLTLLGGLAYNRRALAIPLLATGVPGIVVLYLATSVFGVGWLVPPWLIPTEIYPSTARAQGAAISVIVWGLANFAVTLLTPIGFNNLEFYLFLVFAATNAVAGLWTYLYCPESGHRTFEENQDFFKEAADRGSWMVSRVRDGEFKKLPAAEVEDEEEVEVEVEVDGGDEDRRKKKERRRKVQKKLDAHGETTPLLGRTSTQ</sequence>
<dbReference type="EMBL" id="LGRB01000010">
    <property type="protein sequence ID" value="OCT50323.1"/>
    <property type="molecule type" value="Genomic_DNA"/>
</dbReference>
<keyword evidence="4 8" id="KW-0812">Transmembrane</keyword>
<feature type="transmembrane region" description="Helical" evidence="8">
    <location>
        <begin position="343"/>
        <end position="362"/>
    </location>
</feature>
<organism evidence="10 11">
    <name type="scientific">Cladophialophora carrionii</name>
    <dbReference type="NCBI Taxonomy" id="86049"/>
    <lineage>
        <taxon>Eukaryota</taxon>
        <taxon>Fungi</taxon>
        <taxon>Dikarya</taxon>
        <taxon>Ascomycota</taxon>
        <taxon>Pezizomycotina</taxon>
        <taxon>Eurotiomycetes</taxon>
        <taxon>Chaetothyriomycetidae</taxon>
        <taxon>Chaetothyriales</taxon>
        <taxon>Herpotrichiellaceae</taxon>
        <taxon>Cladophialophora</taxon>
    </lineage>
</organism>
<dbReference type="GO" id="GO:0005351">
    <property type="term" value="F:carbohydrate:proton symporter activity"/>
    <property type="evidence" value="ECO:0007669"/>
    <property type="project" value="TreeGrafter"/>
</dbReference>